<accession>A0A0D2JNH7</accession>
<feature type="compositionally biased region" description="Basic and acidic residues" evidence="1">
    <location>
        <begin position="846"/>
        <end position="855"/>
    </location>
</feature>
<dbReference type="OrthoDB" id="4151037at2759"/>
<organism evidence="2 3">
    <name type="scientific">Fonsecaea multimorphosa CBS 102226</name>
    <dbReference type="NCBI Taxonomy" id="1442371"/>
    <lineage>
        <taxon>Eukaryota</taxon>
        <taxon>Fungi</taxon>
        <taxon>Dikarya</taxon>
        <taxon>Ascomycota</taxon>
        <taxon>Pezizomycotina</taxon>
        <taxon>Eurotiomycetes</taxon>
        <taxon>Chaetothyriomycetidae</taxon>
        <taxon>Chaetothyriales</taxon>
        <taxon>Herpotrichiellaceae</taxon>
        <taxon>Fonsecaea</taxon>
    </lineage>
</organism>
<feature type="compositionally biased region" description="Polar residues" evidence="1">
    <location>
        <begin position="574"/>
        <end position="598"/>
    </location>
</feature>
<sequence length="942" mass="103553">MPSKYSHSVVLASYSRRGIISLPNDEKVESRKGRQAPRILAGKPPPLHESVFTVKPGGRASSRSSYHARWSTLQPTFPTHSQQNPKEEVSNNVRSKGAIHGIRPSTNERKVILDSESEEIANGTADDFCLRSSGPSNGKPPTSSRLSTPFDPYIESQELTLERDPSGANAKPANHISNGTLARGKKLPLPVAAQKDESSRGFRGAAQPTDRDGLQLHRRPRPRPHGDTEMLFSARDPVAPSPQIAEVEDAVHSRKQFTIPRKAVPHNDTIRHAPVIEAADQIPKLQKPRRPSLSRANTSFIDLSDDEISVKSRGHTPHTSLGKSPSTHTLISDVEVQGSTTSNLADDLRDLHDGVAFRARQGRGDKLGNAATWKGGLTEPKVRRRPVSLGSGYIATLPVQKRAPLRRRQTEEPMRHSISRSPVLESQNLSWLLLDVGLNNQMKEDSRDEAPAFPQITLQLPKSEVRAEVILGSSAAQPSLPRLEPVEADFFKPTDSNENGKPHDLQDSATTNTYFHGHSDSVHRYPPHHGTTRKMPPPLSPSLSSRRGEESLWSPISARSEPTSVESGRRHQHTFSNISSCSVAPETQPQAGMNSLASSGKARLKPKLKSEEEMRMKIPTPIPSPALPAMSPKISGRRIARSSSGSAHQASRPTAMPEFGMPSVVRYDDESTHIDEHSKPRPASRLGAGTPQQQKAGSETIRDLASVPRFPRMASTPRQGKDATPASATESYQQDNDDWMFPYVPVSKKAASRASLLESLVASVEAESRLESKGLGTWHANSSNLSSQFQNVTSQTRRSGDMDDIISLFSNDHEIPVDVRDDYAQDLNAAGDEIEDPDAALPPPDISRHRADRSSSRNGQYRRSQSSLTALPYIVSANISRKRLSRAKWEDATKPMPWAWNVNPAAPMPARAEISLGDQEKRPRMRTGMKALWGRLRRCIES</sequence>
<protein>
    <submittedName>
        <fullName evidence="2">Uncharacterized protein</fullName>
    </submittedName>
</protein>
<dbReference type="AlphaFoldDB" id="A0A0D2JNH7"/>
<dbReference type="Proteomes" id="UP000053411">
    <property type="component" value="Unassembled WGS sequence"/>
</dbReference>
<name>A0A0D2JNH7_9EURO</name>
<evidence type="ECO:0000313" key="2">
    <source>
        <dbReference type="EMBL" id="KIX94892.1"/>
    </source>
</evidence>
<evidence type="ECO:0000313" key="3">
    <source>
        <dbReference type="Proteomes" id="UP000053411"/>
    </source>
</evidence>
<feature type="region of interest" description="Disordered" evidence="1">
    <location>
        <begin position="25"/>
        <end position="67"/>
    </location>
</feature>
<feature type="region of interest" description="Disordered" evidence="1">
    <location>
        <begin position="491"/>
        <end position="733"/>
    </location>
</feature>
<dbReference type="RefSeq" id="XP_016629015.1">
    <property type="nucleotide sequence ID" value="XM_016779696.1"/>
</dbReference>
<dbReference type="VEuPathDB" id="FungiDB:Z520_09201"/>
<feature type="region of interest" description="Disordered" evidence="1">
    <location>
        <begin position="830"/>
        <end position="865"/>
    </location>
</feature>
<feature type="compositionally biased region" description="Polar residues" evidence="1">
    <location>
        <begin position="317"/>
        <end position="329"/>
    </location>
</feature>
<proteinExistence type="predicted"/>
<feature type="region of interest" description="Disordered" evidence="1">
    <location>
        <begin position="190"/>
        <end position="229"/>
    </location>
</feature>
<feature type="compositionally biased region" description="Polar residues" evidence="1">
    <location>
        <begin position="856"/>
        <end position="865"/>
    </location>
</feature>
<feature type="compositionally biased region" description="Basic and acidic residues" evidence="1">
    <location>
        <begin position="666"/>
        <end position="679"/>
    </location>
</feature>
<gene>
    <name evidence="2" type="ORF">Z520_09201</name>
</gene>
<evidence type="ECO:0000256" key="1">
    <source>
        <dbReference type="SAM" id="MobiDB-lite"/>
    </source>
</evidence>
<keyword evidence="3" id="KW-1185">Reference proteome</keyword>
<reference evidence="2 3" key="1">
    <citation type="submission" date="2015-01" db="EMBL/GenBank/DDBJ databases">
        <title>The Genome Sequence of Fonsecaea multimorphosa CBS 102226.</title>
        <authorList>
            <consortium name="The Broad Institute Genomics Platform"/>
            <person name="Cuomo C."/>
            <person name="de Hoog S."/>
            <person name="Gorbushina A."/>
            <person name="Stielow B."/>
            <person name="Teixiera M."/>
            <person name="Abouelleil A."/>
            <person name="Chapman S.B."/>
            <person name="Priest M."/>
            <person name="Young S.K."/>
            <person name="Wortman J."/>
            <person name="Nusbaum C."/>
            <person name="Birren B."/>
        </authorList>
    </citation>
    <scope>NUCLEOTIDE SEQUENCE [LARGE SCALE GENOMIC DNA]</scope>
    <source>
        <strain evidence="2 3">CBS 102226</strain>
    </source>
</reference>
<feature type="region of interest" description="Disordered" evidence="1">
    <location>
        <begin position="310"/>
        <end position="329"/>
    </location>
</feature>
<feature type="compositionally biased region" description="Polar residues" evidence="1">
    <location>
        <begin position="133"/>
        <end position="147"/>
    </location>
</feature>
<dbReference type="EMBL" id="KN848084">
    <property type="protein sequence ID" value="KIX94892.1"/>
    <property type="molecule type" value="Genomic_DNA"/>
</dbReference>
<dbReference type="GeneID" id="27714947"/>
<feature type="region of interest" description="Disordered" evidence="1">
    <location>
        <begin position="162"/>
        <end position="181"/>
    </location>
</feature>
<feature type="region of interest" description="Disordered" evidence="1">
    <location>
        <begin position="124"/>
        <end position="150"/>
    </location>
</feature>